<keyword evidence="1 3" id="KW-0807">Transducer</keyword>
<name>A0AAW4WGC3_9FIRM</name>
<dbReference type="PROSITE" id="PS50885">
    <property type="entry name" value="HAMP"/>
    <property type="match status" value="1"/>
</dbReference>
<dbReference type="InterPro" id="IPR004089">
    <property type="entry name" value="MCPsignal_dom"/>
</dbReference>
<feature type="compositionally biased region" description="Basic and acidic residues" evidence="4">
    <location>
        <begin position="8"/>
        <end position="37"/>
    </location>
</feature>
<feature type="region of interest" description="Disordered" evidence="4">
    <location>
        <begin position="1"/>
        <end position="91"/>
    </location>
</feature>
<dbReference type="SUPFAM" id="SSF58104">
    <property type="entry name" value="Methyl-accepting chemotaxis protein (MCP) signaling domain"/>
    <property type="match status" value="1"/>
</dbReference>
<feature type="compositionally biased region" description="Basic and acidic residues" evidence="4">
    <location>
        <begin position="63"/>
        <end position="76"/>
    </location>
</feature>
<evidence type="ECO:0000259" key="7">
    <source>
        <dbReference type="PROSITE" id="PS50885"/>
    </source>
</evidence>
<dbReference type="PANTHER" id="PTHR32089">
    <property type="entry name" value="METHYL-ACCEPTING CHEMOTAXIS PROTEIN MCPB"/>
    <property type="match status" value="1"/>
</dbReference>
<keyword evidence="5" id="KW-0472">Membrane</keyword>
<feature type="transmembrane region" description="Helical" evidence="5">
    <location>
        <begin position="383"/>
        <end position="406"/>
    </location>
</feature>
<dbReference type="Gene3D" id="3.30.450.20">
    <property type="entry name" value="PAS domain"/>
    <property type="match status" value="1"/>
</dbReference>
<keyword evidence="5" id="KW-1133">Transmembrane helix</keyword>
<dbReference type="Pfam" id="PF00015">
    <property type="entry name" value="MCPsignal"/>
    <property type="match status" value="1"/>
</dbReference>
<evidence type="ECO:0000259" key="6">
    <source>
        <dbReference type="PROSITE" id="PS50111"/>
    </source>
</evidence>
<feature type="domain" description="Methyl-accepting transducer" evidence="6">
    <location>
        <begin position="478"/>
        <end position="714"/>
    </location>
</feature>
<feature type="domain" description="HAMP" evidence="7">
    <location>
        <begin position="407"/>
        <end position="459"/>
    </location>
</feature>
<dbReference type="InterPro" id="IPR003660">
    <property type="entry name" value="HAMP_dom"/>
</dbReference>
<evidence type="ECO:0000256" key="2">
    <source>
        <dbReference type="ARBA" id="ARBA00029447"/>
    </source>
</evidence>
<comment type="similarity">
    <text evidence="2">Belongs to the methyl-accepting chemotaxis (MCP) protein family.</text>
</comment>
<protein>
    <submittedName>
        <fullName evidence="8">Methyl-accepting chemotaxis protein</fullName>
    </submittedName>
</protein>
<organism evidence="8 9">
    <name type="scientific">Roseburia amylophila</name>
    <dbReference type="NCBI Taxonomy" id="2981794"/>
    <lineage>
        <taxon>Bacteria</taxon>
        <taxon>Bacillati</taxon>
        <taxon>Bacillota</taxon>
        <taxon>Clostridia</taxon>
        <taxon>Lachnospirales</taxon>
        <taxon>Lachnospiraceae</taxon>
        <taxon>Roseburia</taxon>
    </lineage>
</organism>
<feature type="transmembrane region" description="Helical" evidence="5">
    <location>
        <begin position="102"/>
        <end position="121"/>
    </location>
</feature>
<evidence type="ECO:0000313" key="9">
    <source>
        <dbReference type="Proteomes" id="UP001198893"/>
    </source>
</evidence>
<comment type="caution">
    <text evidence="8">The sequence shown here is derived from an EMBL/GenBank/DDBJ whole genome shotgun (WGS) entry which is preliminary data.</text>
</comment>
<reference evidence="8" key="1">
    <citation type="submission" date="2021-10" db="EMBL/GenBank/DDBJ databases">
        <title>Anaerobic single-cell dispensing facilitates the cultivation of human gut bacteria.</title>
        <authorList>
            <person name="Afrizal A."/>
        </authorList>
    </citation>
    <scope>NUCLEOTIDE SEQUENCE</scope>
    <source>
        <strain evidence="8">CLA-AA-H204</strain>
    </source>
</reference>
<dbReference type="GO" id="GO:0007165">
    <property type="term" value="P:signal transduction"/>
    <property type="evidence" value="ECO:0007669"/>
    <property type="project" value="UniProtKB-KW"/>
</dbReference>
<proteinExistence type="inferred from homology"/>
<feature type="compositionally biased region" description="Basic residues" evidence="4">
    <location>
        <begin position="38"/>
        <end position="62"/>
    </location>
</feature>
<dbReference type="Gene3D" id="1.10.8.500">
    <property type="entry name" value="HAMP domain in histidine kinase"/>
    <property type="match status" value="1"/>
</dbReference>
<evidence type="ECO:0000256" key="1">
    <source>
        <dbReference type="ARBA" id="ARBA00023224"/>
    </source>
</evidence>
<sequence length="765" mass="83686">MKTRKQKIRQERSEEMQETRQLKVEKREERKQLEVKKEKLKKVKPKKEKLKKEKVRKPKKERIKKERPAKQTERKPQPKKTGNSRKAAKDKGMGLRGIQVKLIGAFMIPVILFVIIGFMIYSKCSTTLNSTYEASANTSVGTLEEYLGLGFENIELMATRLSINSAITSYYTGSEVKSESMLMDTKVALSNESTADKFIDHIIVCAKSGTACSEKGAIRGDVYNAFVESEEGKNVESEIGMGSMWISSHPAIDEVTGYDSDEYALSLVTVLKNNSNKSVGYIIIDVKTSFIQDILDNAQISDNSIKGFVLEDGSQVLSGDSDIKFTDTDFYQEALAGENLQGSKEVSYEGADYLFTYSRIEGTNMLVCAMVPQKEIMAGAQAILRYTLIAVAICAVIAIVVGSVLASGISKAIRKVNRVLKKTSDGDLTGQISMKRKDEFNVLSSSITNMIGSMKDLILKMTNVSGHVSDSAVQVGTNSEVLLEVTKNITEAVDYINSGISQQAQDTESCLEQMNGLAERINVVHENTDEISEIAQEAQGAIENGMVIVANLGEKVQGTTEVTETIIREIRELNKESIAINSIIGTINEIAEQTNLLSLNASIEAARAGEAGRGFAVVSEEIRKLAEQSGNAGNQIGEIINHIQERLAATIETAGLAGESVAFQTEALNNTVDVFKNISQQVSKLAEDVEKITQSVGGIEQAKDDTMNAIESISTTSNQTESASEELARSTEKQLQAVEVLNDAVKRLQMDAEDLDTSVSIFKVQ</sequence>
<dbReference type="PROSITE" id="PS50111">
    <property type="entry name" value="CHEMOTAXIS_TRANSDUC_2"/>
    <property type="match status" value="1"/>
</dbReference>
<evidence type="ECO:0000256" key="3">
    <source>
        <dbReference type="PROSITE-ProRule" id="PRU00284"/>
    </source>
</evidence>
<keyword evidence="5" id="KW-0812">Transmembrane</keyword>
<gene>
    <name evidence="8" type="ORF">LKD47_06070</name>
</gene>
<dbReference type="PANTHER" id="PTHR32089:SF114">
    <property type="entry name" value="METHYL-ACCEPTING CHEMOTAXIS PROTEIN MCPB"/>
    <property type="match status" value="1"/>
</dbReference>
<dbReference type="EMBL" id="JAJEQW010000005">
    <property type="protein sequence ID" value="MCC2241867.1"/>
    <property type="molecule type" value="Genomic_DNA"/>
</dbReference>
<evidence type="ECO:0000256" key="4">
    <source>
        <dbReference type="SAM" id="MobiDB-lite"/>
    </source>
</evidence>
<dbReference type="GO" id="GO:0016020">
    <property type="term" value="C:membrane"/>
    <property type="evidence" value="ECO:0007669"/>
    <property type="project" value="InterPro"/>
</dbReference>
<dbReference type="Gene3D" id="1.10.287.950">
    <property type="entry name" value="Methyl-accepting chemotaxis protein"/>
    <property type="match status" value="1"/>
</dbReference>
<evidence type="ECO:0000256" key="5">
    <source>
        <dbReference type="SAM" id="Phobius"/>
    </source>
</evidence>
<dbReference type="CDD" id="cd06225">
    <property type="entry name" value="HAMP"/>
    <property type="match status" value="1"/>
</dbReference>
<dbReference type="RefSeq" id="WP_227709924.1">
    <property type="nucleotide sequence ID" value="NZ_JAJEQW010000005.1"/>
</dbReference>
<accession>A0AAW4WGC3</accession>
<dbReference type="AlphaFoldDB" id="A0AAW4WGC3"/>
<evidence type="ECO:0000313" key="8">
    <source>
        <dbReference type="EMBL" id="MCC2241867.1"/>
    </source>
</evidence>
<dbReference type="SMART" id="SM00304">
    <property type="entry name" value="HAMP"/>
    <property type="match status" value="1"/>
</dbReference>
<dbReference type="Proteomes" id="UP001198893">
    <property type="component" value="Unassembled WGS sequence"/>
</dbReference>
<dbReference type="SMART" id="SM00283">
    <property type="entry name" value="MA"/>
    <property type="match status" value="1"/>
</dbReference>